<dbReference type="RefSeq" id="WP_173879713.1">
    <property type="nucleotide sequence ID" value="NZ_JAAIMT010000031.1"/>
</dbReference>
<evidence type="ECO:0000313" key="2">
    <source>
        <dbReference type="Proteomes" id="UP001297422"/>
    </source>
</evidence>
<keyword evidence="1" id="KW-0378">Hydrolase</keyword>
<dbReference type="InterPro" id="IPR044668">
    <property type="entry name" value="PuuD-like"/>
</dbReference>
<reference evidence="1" key="1">
    <citation type="submission" date="2021-10" db="EMBL/GenBank/DDBJ databases">
        <title>Collection of gut derived symbiotic bacterial strains cultured from healthy donors.</title>
        <authorList>
            <person name="Lin H."/>
            <person name="Littmann E."/>
            <person name="Claire K."/>
            <person name="Pamer E."/>
        </authorList>
    </citation>
    <scope>NUCLEOTIDE SEQUENCE</scope>
    <source>
        <strain evidence="1">MSK.23.4</strain>
    </source>
</reference>
<dbReference type="AlphaFoldDB" id="A0AAJ1AZC9"/>
<sequence length="241" mass="27114">MKSESAKPLIGIVVCGLSDNRQFVSNPYIQSVRYSGGIPILLPLIRSDTMLEQYLRLCDGFLFCGGNDITPLLFGQEPREGIGNTNITLDLFQIRLMKLILSSAKPVFSICRGMQIFNTACQGTMFQDIRYQPGESLDHMQRSDSRSDVSHPVRIERSSRLFSCLGRSVYVNSFHHQAIDRPGVDLKVSALAPDQTIEAIEHSSHPFAIGVQWHPECMFRSSEKMRRLFRGFITATKKAEA</sequence>
<dbReference type="GO" id="GO:0033969">
    <property type="term" value="F:gamma-glutamyl-gamma-aminobutyrate hydrolase activity"/>
    <property type="evidence" value="ECO:0007669"/>
    <property type="project" value="TreeGrafter"/>
</dbReference>
<gene>
    <name evidence="1" type="ORF">LIQ10_15085</name>
</gene>
<dbReference type="Proteomes" id="UP001297422">
    <property type="component" value="Unassembled WGS sequence"/>
</dbReference>
<proteinExistence type="predicted"/>
<dbReference type="GO" id="GO:0005829">
    <property type="term" value="C:cytosol"/>
    <property type="evidence" value="ECO:0007669"/>
    <property type="project" value="TreeGrafter"/>
</dbReference>
<dbReference type="CDD" id="cd01745">
    <property type="entry name" value="GATase1_2"/>
    <property type="match status" value="1"/>
</dbReference>
<organism evidence="1 2">
    <name type="scientific">Mediterraneibacter gnavus</name>
    <name type="common">Ruminococcus gnavus</name>
    <dbReference type="NCBI Taxonomy" id="33038"/>
    <lineage>
        <taxon>Bacteria</taxon>
        <taxon>Bacillati</taxon>
        <taxon>Bacillota</taxon>
        <taxon>Clostridia</taxon>
        <taxon>Lachnospirales</taxon>
        <taxon>Lachnospiraceae</taxon>
        <taxon>Mediterraneibacter</taxon>
    </lineage>
</organism>
<comment type="caution">
    <text evidence="1">The sequence shown here is derived from an EMBL/GenBank/DDBJ whole genome shotgun (WGS) entry which is preliminary data.</text>
</comment>
<dbReference type="SUPFAM" id="SSF52317">
    <property type="entry name" value="Class I glutamine amidotransferase-like"/>
    <property type="match status" value="1"/>
</dbReference>
<dbReference type="GO" id="GO:0006598">
    <property type="term" value="P:polyamine catabolic process"/>
    <property type="evidence" value="ECO:0007669"/>
    <property type="project" value="TreeGrafter"/>
</dbReference>
<name>A0AAJ1AZC9_MEDGN</name>
<dbReference type="EMBL" id="JAJBNC010000029">
    <property type="protein sequence ID" value="MCB5495041.1"/>
    <property type="molecule type" value="Genomic_DNA"/>
</dbReference>
<evidence type="ECO:0000313" key="1">
    <source>
        <dbReference type="EMBL" id="MCB5495041.1"/>
    </source>
</evidence>
<dbReference type="Gene3D" id="3.40.50.880">
    <property type="match status" value="1"/>
</dbReference>
<dbReference type="InterPro" id="IPR011697">
    <property type="entry name" value="Peptidase_C26"/>
</dbReference>
<dbReference type="InterPro" id="IPR029062">
    <property type="entry name" value="Class_I_gatase-like"/>
</dbReference>
<dbReference type="PANTHER" id="PTHR43235:SF1">
    <property type="entry name" value="GLUTAMINE AMIDOTRANSFERASE PB2B2.05-RELATED"/>
    <property type="match status" value="1"/>
</dbReference>
<protein>
    <submittedName>
        <fullName evidence="1">Gamma-glutamyl-gamma-aminobutyrate hydrolase family protein</fullName>
    </submittedName>
</protein>
<dbReference type="Pfam" id="PF07722">
    <property type="entry name" value="Peptidase_C26"/>
    <property type="match status" value="1"/>
</dbReference>
<dbReference type="PANTHER" id="PTHR43235">
    <property type="entry name" value="GLUTAMINE AMIDOTRANSFERASE PB2B2.05-RELATED"/>
    <property type="match status" value="1"/>
</dbReference>
<dbReference type="PROSITE" id="PS51273">
    <property type="entry name" value="GATASE_TYPE_1"/>
    <property type="match status" value="1"/>
</dbReference>
<accession>A0AAJ1AZC9</accession>